<dbReference type="InParanoid" id="W0RTG1"/>
<sequence>MLRRAGDRPRATRPPTMRPIVRHLARAALAAALVPPAARAQPAPSPQRVIFDTDMGNDVDDALALAVLHALESRGECRLLAVTVTKDEPYAAPYVDIVNTFYGRPDIPVGVVRGGVTPSADFQTTVAGMRDASGRAVYAHDLVDGRQAPEATAVLRRVLAEQPDGSVVIVQTGFSTNLARLLDAPGGPELVARKVRVLQVMAGYFGAPDRAPSPGFVEFNVGQDVASARALFARWPTPIEVSGFEVGAAILYPAASIERDYGYVAHHPVRDGYVAYRGARFPYDRPTWDVTSALMAVRPDHGYFGRSAQGRVTVDERGRVSFRQEPGGPHRFLTVSPEQAIRAREAMVLLASQPPDRR</sequence>
<dbReference type="InterPro" id="IPR036452">
    <property type="entry name" value="Ribo_hydro-like"/>
</dbReference>
<dbReference type="PANTHER" id="PTHR43264:SF1">
    <property type="entry name" value="INOSINE_URIDINE-PREFERRING NUCLEOSIDE HYDROLASE DOMAIN-CONTAINING PROTEIN"/>
    <property type="match status" value="1"/>
</dbReference>
<dbReference type="PANTHER" id="PTHR43264">
    <property type="match status" value="1"/>
</dbReference>
<reference evidence="3 4" key="1">
    <citation type="journal article" date="2014" name="Genome Announc.">
        <title>Genome Sequence and Methylome of Soil Bacterium Gemmatirosa kalamazoonensis KBS708T, a Member of the Rarely Cultivated Gemmatimonadetes Phylum.</title>
        <authorList>
            <person name="Debruyn J.M."/>
            <person name="Radosevich M."/>
            <person name="Wommack K.E."/>
            <person name="Polson S.W."/>
            <person name="Hauser L.J."/>
            <person name="Fawaz M.N."/>
            <person name="Korlach J."/>
            <person name="Tsai Y.C."/>
        </authorList>
    </citation>
    <scope>NUCLEOTIDE SEQUENCE [LARGE SCALE GENOMIC DNA]</scope>
    <source>
        <strain evidence="3 4">KBS708</strain>
        <plasmid evidence="4">Plasmid 2</plasmid>
    </source>
</reference>
<geneLocation type="plasmid" evidence="3 4">
    <name>2</name>
</geneLocation>
<dbReference type="AlphaFoldDB" id="W0RTG1"/>
<gene>
    <name evidence="3" type="ORF">J421_6192</name>
</gene>
<organism evidence="3 4">
    <name type="scientific">Gemmatirosa kalamazoonensis</name>
    <dbReference type="NCBI Taxonomy" id="861299"/>
    <lineage>
        <taxon>Bacteria</taxon>
        <taxon>Pseudomonadati</taxon>
        <taxon>Gemmatimonadota</taxon>
        <taxon>Gemmatimonadia</taxon>
        <taxon>Gemmatimonadales</taxon>
        <taxon>Gemmatimonadaceae</taxon>
        <taxon>Gemmatirosa</taxon>
    </lineage>
</organism>
<dbReference type="InterPro" id="IPR001910">
    <property type="entry name" value="Inosine/uridine_hydrolase_dom"/>
</dbReference>
<dbReference type="PATRIC" id="fig|861299.3.peg.6252"/>
<dbReference type="CDD" id="cd02652">
    <property type="entry name" value="nuc_hydro_2"/>
    <property type="match status" value="1"/>
</dbReference>
<proteinExistence type="predicted"/>
<dbReference type="Pfam" id="PF01156">
    <property type="entry name" value="IU_nuc_hydro"/>
    <property type="match status" value="1"/>
</dbReference>
<keyword evidence="3" id="KW-0614">Plasmid</keyword>
<evidence type="ECO:0000256" key="1">
    <source>
        <dbReference type="SAM" id="SignalP"/>
    </source>
</evidence>
<protein>
    <submittedName>
        <fullName evidence="3">Inosine/uridine-preferring nucleoside hydrolase</fullName>
    </submittedName>
</protein>
<accession>W0RTG1</accession>
<evidence type="ECO:0000313" key="4">
    <source>
        <dbReference type="Proteomes" id="UP000019151"/>
    </source>
</evidence>
<dbReference type="Proteomes" id="UP000019151">
    <property type="component" value="Plasmid 2"/>
</dbReference>
<keyword evidence="1" id="KW-0732">Signal</keyword>
<dbReference type="HOGENOM" id="CLU_055874_0_0_0"/>
<feature type="signal peptide" evidence="1">
    <location>
        <begin position="1"/>
        <end position="40"/>
    </location>
</feature>
<dbReference type="SUPFAM" id="SSF53590">
    <property type="entry name" value="Nucleoside hydrolase"/>
    <property type="match status" value="1"/>
</dbReference>
<name>W0RTG1_9BACT</name>
<dbReference type="Gene3D" id="3.90.245.10">
    <property type="entry name" value="Ribonucleoside hydrolase-like"/>
    <property type="match status" value="1"/>
</dbReference>
<keyword evidence="3" id="KW-0378">Hydrolase</keyword>
<dbReference type="KEGG" id="gba:J421_6192"/>
<dbReference type="GO" id="GO:0016799">
    <property type="term" value="F:hydrolase activity, hydrolyzing N-glycosyl compounds"/>
    <property type="evidence" value="ECO:0007669"/>
    <property type="project" value="InterPro"/>
</dbReference>
<feature type="chain" id="PRO_5004795941" evidence="1">
    <location>
        <begin position="41"/>
        <end position="358"/>
    </location>
</feature>
<keyword evidence="4" id="KW-1185">Reference proteome</keyword>
<dbReference type="eggNOG" id="COG1957">
    <property type="taxonomic scope" value="Bacteria"/>
</dbReference>
<feature type="domain" description="Inosine/uridine-preferring nucleoside hydrolase" evidence="2">
    <location>
        <begin position="49"/>
        <end position="319"/>
    </location>
</feature>
<evidence type="ECO:0000259" key="2">
    <source>
        <dbReference type="Pfam" id="PF01156"/>
    </source>
</evidence>
<evidence type="ECO:0000313" key="3">
    <source>
        <dbReference type="EMBL" id="AHG93727.1"/>
    </source>
</evidence>
<dbReference type="EMBL" id="CP007130">
    <property type="protein sequence ID" value="AHG93727.1"/>
    <property type="molecule type" value="Genomic_DNA"/>
</dbReference>